<dbReference type="Proteomes" id="UP000095287">
    <property type="component" value="Unplaced"/>
</dbReference>
<dbReference type="WBParaSite" id="L893_g14311.t2">
    <property type="protein sequence ID" value="L893_g14311.t2"/>
    <property type="gene ID" value="L893_g14311"/>
</dbReference>
<dbReference type="Gene3D" id="3.30.450.30">
    <property type="entry name" value="Dynein light chain 2a, cytoplasmic"/>
    <property type="match status" value="2"/>
</dbReference>
<dbReference type="SUPFAM" id="SSF103196">
    <property type="entry name" value="Roadblock/LC7 domain"/>
    <property type="match status" value="2"/>
</dbReference>
<protein>
    <submittedName>
        <fullName evidence="2">Robl_LC7 domain-containing protein</fullName>
    </submittedName>
</protein>
<proteinExistence type="predicted"/>
<evidence type="ECO:0000313" key="2">
    <source>
        <dbReference type="WBParaSite" id="L893_g14311.t2"/>
    </source>
</evidence>
<dbReference type="GO" id="GO:0060090">
    <property type="term" value="F:molecular adaptor activity"/>
    <property type="evidence" value="ECO:0007669"/>
    <property type="project" value="InterPro"/>
</dbReference>
<reference evidence="2" key="1">
    <citation type="submission" date="2016-11" db="UniProtKB">
        <authorList>
            <consortium name="WormBaseParasite"/>
        </authorList>
    </citation>
    <scope>IDENTIFICATION</scope>
</reference>
<organism evidence="1 2">
    <name type="scientific">Steinernema glaseri</name>
    <dbReference type="NCBI Taxonomy" id="37863"/>
    <lineage>
        <taxon>Eukaryota</taxon>
        <taxon>Metazoa</taxon>
        <taxon>Ecdysozoa</taxon>
        <taxon>Nematoda</taxon>
        <taxon>Chromadorea</taxon>
        <taxon>Rhabditida</taxon>
        <taxon>Tylenchina</taxon>
        <taxon>Panagrolaimomorpha</taxon>
        <taxon>Strongyloidoidea</taxon>
        <taxon>Steinernematidae</taxon>
        <taxon>Steinernema</taxon>
    </lineage>
</organism>
<accession>A0A1I7YA89</accession>
<dbReference type="AlphaFoldDB" id="A0A1I7YA89"/>
<dbReference type="GO" id="GO:0005085">
    <property type="term" value="F:guanyl-nucleotide exchange factor activity"/>
    <property type="evidence" value="ECO:0007669"/>
    <property type="project" value="InterPro"/>
</dbReference>
<name>A0A1I7YA89_9BILA</name>
<evidence type="ECO:0000313" key="1">
    <source>
        <dbReference type="Proteomes" id="UP000095287"/>
    </source>
</evidence>
<keyword evidence="1" id="KW-1185">Reference proteome</keyword>
<dbReference type="PANTHER" id="PTHR13323">
    <property type="entry name" value="LATE ENDOSOMAL/LYSOSOMAL MP1 INTERACTING PROTEIN"/>
    <property type="match status" value="1"/>
</dbReference>
<dbReference type="InterPro" id="IPR037587">
    <property type="entry name" value="LAMTOR2-like"/>
</dbReference>
<sequence length="159" mass="17132">MLKPKVLTNVLHEVNTDQVTCAMLFNKEGSLLAYSGVNDGKSTADVNAALISNIWDTFERQEGSLLAYSGVNDGKSTADVNAALISNIWDTFERQGKDDLVHTMIQCENGNIAVTSVSGMLLALKANSSVPLGMLKAKLIALTTYLEPHLLTVAKDSKF</sequence>
<dbReference type="GO" id="GO:0032008">
    <property type="term" value="P:positive regulation of TOR signaling"/>
    <property type="evidence" value="ECO:0007669"/>
    <property type="project" value="InterPro"/>
</dbReference>